<dbReference type="InterPro" id="IPR028098">
    <property type="entry name" value="Glyco_trans_4-like_N"/>
</dbReference>
<proteinExistence type="predicted"/>
<protein>
    <submittedName>
        <fullName evidence="3">Glycosyltransferase</fullName>
        <ecNumber evidence="3">2.4.-.-</ecNumber>
    </submittedName>
</protein>
<dbReference type="EMBL" id="CP159307">
    <property type="protein sequence ID" value="XCH32466.1"/>
    <property type="molecule type" value="Genomic_DNA"/>
</dbReference>
<dbReference type="Gene3D" id="3.40.50.2000">
    <property type="entry name" value="Glycogen Phosphorylase B"/>
    <property type="match status" value="2"/>
</dbReference>
<dbReference type="Pfam" id="PF13439">
    <property type="entry name" value="Glyco_transf_4"/>
    <property type="match status" value="1"/>
</dbReference>
<dbReference type="AlphaFoldDB" id="A0AAU8G6E5"/>
<keyword evidence="3" id="KW-0808">Transferase</keyword>
<dbReference type="Pfam" id="PF00534">
    <property type="entry name" value="Glycos_transf_1"/>
    <property type="match status" value="1"/>
</dbReference>
<name>A0AAU8G6E5_9CHLR</name>
<feature type="domain" description="Glycosyl transferase family 1" evidence="1">
    <location>
        <begin position="208"/>
        <end position="365"/>
    </location>
</feature>
<dbReference type="EC" id="2.4.-.-" evidence="3"/>
<evidence type="ECO:0000259" key="2">
    <source>
        <dbReference type="Pfam" id="PF13439"/>
    </source>
</evidence>
<sequence length="408" mass="44340">MTEKLRIAMLSVHSCPIGQPGSRDTGGMNVYIRELATALCRRGHIVDIYTRAHDPQDAQSEYLSPGAHLVHIRAGAVEEMGKLTQYNHLREFHDNLEAVRIADRAAYDLIHSHYWLSGEVGLKLSQEWAVPQIFGFHTIGAAKNELGLGENEPAIRLLTEREIAETCHHITAGTEGEKAAICKHHGCARDKITVVPCGVDLELFRPMDREEARRGLELDDLPTVLFVGRLDKLKGIDRLVEAVALIADHDCRLIVIGGDEYSKPTLERLKVLAAGLGIAGRVKFIGAVPQRALPRYYSAADVVAVPSYAETFGMVALEAVACGTPVVSADVGAARQIIKDGFSGAVVGGNAPYMLAEALENCLKQTVADRIQLHDSVVGYGWNAVAERMERVYLNVLSRVPAGSAIDG</sequence>
<feature type="domain" description="Glycosyltransferase subfamily 4-like N-terminal" evidence="2">
    <location>
        <begin position="26"/>
        <end position="202"/>
    </location>
</feature>
<dbReference type="PANTHER" id="PTHR45947:SF3">
    <property type="entry name" value="SULFOQUINOVOSYL TRANSFERASE SQD2"/>
    <property type="match status" value="1"/>
</dbReference>
<evidence type="ECO:0000259" key="1">
    <source>
        <dbReference type="Pfam" id="PF00534"/>
    </source>
</evidence>
<dbReference type="InterPro" id="IPR001296">
    <property type="entry name" value="Glyco_trans_1"/>
</dbReference>
<dbReference type="GO" id="GO:0016757">
    <property type="term" value="F:glycosyltransferase activity"/>
    <property type="evidence" value="ECO:0007669"/>
    <property type="project" value="UniProtKB-KW"/>
</dbReference>
<organism evidence="3">
    <name type="scientific">Dehalogenimonas sp. 4OHTPN</name>
    <dbReference type="NCBI Taxonomy" id="3166643"/>
    <lineage>
        <taxon>Bacteria</taxon>
        <taxon>Bacillati</taxon>
        <taxon>Chloroflexota</taxon>
        <taxon>Dehalococcoidia</taxon>
        <taxon>Dehalococcoidales</taxon>
        <taxon>Dehalococcoidaceae</taxon>
        <taxon>Dehalogenimonas</taxon>
    </lineage>
</organism>
<evidence type="ECO:0000313" key="3">
    <source>
        <dbReference type="EMBL" id="XCH32466.1"/>
    </source>
</evidence>
<dbReference type="RefSeq" id="WP_353713746.1">
    <property type="nucleotide sequence ID" value="NZ_CP159307.1"/>
</dbReference>
<accession>A0AAU8G6E5</accession>
<dbReference type="PANTHER" id="PTHR45947">
    <property type="entry name" value="SULFOQUINOVOSYL TRANSFERASE SQD2"/>
    <property type="match status" value="1"/>
</dbReference>
<reference evidence="3" key="1">
    <citation type="submission" date="2024-06" db="EMBL/GenBank/DDBJ databases">
        <title>A Novel Isolate, Dehalogenimonas sp. Strain 4OHTPN, Dechlorinates Aromatic 4 Hydroxy chlorothalonil by a Novel Reductive Dehalogenase.</title>
        <authorList>
            <person name="Liu G."/>
        </authorList>
    </citation>
    <scope>NUCLEOTIDE SEQUENCE</scope>
    <source>
        <strain evidence="3">4OHTPN</strain>
    </source>
</reference>
<keyword evidence="3" id="KW-0328">Glycosyltransferase</keyword>
<dbReference type="InterPro" id="IPR050194">
    <property type="entry name" value="Glycosyltransferase_grp1"/>
</dbReference>
<gene>
    <name evidence="3" type="ORF">ABV300_04625</name>
</gene>
<dbReference type="SUPFAM" id="SSF53756">
    <property type="entry name" value="UDP-Glycosyltransferase/glycogen phosphorylase"/>
    <property type="match status" value="1"/>
</dbReference>